<evidence type="ECO:0000256" key="1">
    <source>
        <dbReference type="ARBA" id="ARBA00004370"/>
    </source>
</evidence>
<dbReference type="InterPro" id="IPR023298">
    <property type="entry name" value="ATPase_P-typ_TM_dom_sf"/>
</dbReference>
<dbReference type="AlphaFoldDB" id="A0A9P6KWN4"/>
<reference evidence="9" key="1">
    <citation type="journal article" date="2020" name="Mol. Plant Microbe Interact.">
        <title>Genome Sequence of the Biocontrol Agent Coniothyrium minitans strain Conio (IMI 134523).</title>
        <authorList>
            <person name="Patel D."/>
            <person name="Shittu T.A."/>
            <person name="Baroncelli R."/>
            <person name="Muthumeenakshi S."/>
            <person name="Osborne T.H."/>
            <person name="Janganan T.K."/>
            <person name="Sreenivasaprasad S."/>
        </authorList>
    </citation>
    <scope>NUCLEOTIDE SEQUENCE</scope>
    <source>
        <strain evidence="9">Conio</strain>
    </source>
</reference>
<feature type="transmembrane region" description="Helical" evidence="6">
    <location>
        <begin position="298"/>
        <end position="320"/>
    </location>
</feature>
<dbReference type="InterPro" id="IPR001757">
    <property type="entry name" value="P_typ_ATPase"/>
</dbReference>
<keyword evidence="6" id="KW-0547">Nucleotide-binding</keyword>
<comment type="subcellular location">
    <subcellularLocation>
        <location evidence="1 6">Membrane</location>
    </subcellularLocation>
</comment>
<gene>
    <name evidence="9" type="ORF">PMIN01_00850</name>
</gene>
<feature type="transmembrane region" description="Helical" evidence="6">
    <location>
        <begin position="929"/>
        <end position="950"/>
    </location>
</feature>
<dbReference type="GO" id="GO:0016887">
    <property type="term" value="F:ATP hydrolysis activity"/>
    <property type="evidence" value="ECO:0007669"/>
    <property type="project" value="InterPro"/>
</dbReference>
<dbReference type="Gene3D" id="3.40.50.1000">
    <property type="entry name" value="HAD superfamily/HAD-like"/>
    <property type="match status" value="1"/>
</dbReference>
<organism evidence="9 10">
    <name type="scientific">Paraphaeosphaeria minitans</name>
    <dbReference type="NCBI Taxonomy" id="565426"/>
    <lineage>
        <taxon>Eukaryota</taxon>
        <taxon>Fungi</taxon>
        <taxon>Dikarya</taxon>
        <taxon>Ascomycota</taxon>
        <taxon>Pezizomycotina</taxon>
        <taxon>Dothideomycetes</taxon>
        <taxon>Pleosporomycetidae</taxon>
        <taxon>Pleosporales</taxon>
        <taxon>Massarineae</taxon>
        <taxon>Didymosphaeriaceae</taxon>
        <taxon>Paraphaeosphaeria</taxon>
    </lineage>
</organism>
<feature type="region of interest" description="Disordered" evidence="7">
    <location>
        <begin position="22"/>
        <end position="41"/>
    </location>
</feature>
<comment type="similarity">
    <text evidence="6">Belongs to the cation transport ATPase (P-type) (TC 3.A.3) family. Type IB subfamily.</text>
</comment>
<dbReference type="PANTHER" id="PTHR46594">
    <property type="entry name" value="P-TYPE CATION-TRANSPORTING ATPASE"/>
    <property type="match status" value="1"/>
</dbReference>
<dbReference type="FunFam" id="2.70.150.10:FF:000002">
    <property type="entry name" value="Copper-transporting ATPase 1, putative"/>
    <property type="match status" value="1"/>
</dbReference>
<dbReference type="PRINTS" id="PR00119">
    <property type="entry name" value="CATATPASE"/>
</dbReference>
<keyword evidence="3 6" id="KW-0479">Metal-binding</keyword>
<keyword evidence="5 6" id="KW-0472">Membrane</keyword>
<dbReference type="SUPFAM" id="SSF55008">
    <property type="entry name" value="HMA, heavy metal-associated domain"/>
    <property type="match status" value="1"/>
</dbReference>
<accession>A0A9P6KWN4</accession>
<protein>
    <submittedName>
        <fullName evidence="9">Copper-translocating P-type ATPase</fullName>
    </submittedName>
</protein>
<dbReference type="PROSITE" id="PS00154">
    <property type="entry name" value="ATPASE_E1_E2"/>
    <property type="match status" value="1"/>
</dbReference>
<dbReference type="SUPFAM" id="SSF56784">
    <property type="entry name" value="HAD-like"/>
    <property type="match status" value="1"/>
</dbReference>
<dbReference type="Pfam" id="PF00122">
    <property type="entry name" value="E1-E2_ATPase"/>
    <property type="match status" value="1"/>
</dbReference>
<dbReference type="GO" id="GO:0016020">
    <property type="term" value="C:membrane"/>
    <property type="evidence" value="ECO:0007669"/>
    <property type="project" value="UniProtKB-SubCell"/>
</dbReference>
<evidence type="ECO:0000256" key="3">
    <source>
        <dbReference type="ARBA" id="ARBA00022723"/>
    </source>
</evidence>
<dbReference type="SUPFAM" id="SSF81653">
    <property type="entry name" value="Calcium ATPase, transduction domain A"/>
    <property type="match status" value="1"/>
</dbReference>
<evidence type="ECO:0000256" key="2">
    <source>
        <dbReference type="ARBA" id="ARBA00022692"/>
    </source>
</evidence>
<dbReference type="PROSITE" id="PS50846">
    <property type="entry name" value="HMA_2"/>
    <property type="match status" value="1"/>
</dbReference>
<dbReference type="InterPro" id="IPR006121">
    <property type="entry name" value="HMA_dom"/>
</dbReference>
<keyword evidence="4 6" id="KW-1133">Transmembrane helix</keyword>
<dbReference type="EMBL" id="WJXW01000001">
    <property type="protein sequence ID" value="KAF9741311.1"/>
    <property type="molecule type" value="Genomic_DNA"/>
</dbReference>
<dbReference type="InterPro" id="IPR018303">
    <property type="entry name" value="ATPase_P-typ_P_site"/>
</dbReference>
<keyword evidence="10" id="KW-1185">Reference proteome</keyword>
<evidence type="ECO:0000313" key="9">
    <source>
        <dbReference type="EMBL" id="KAF9741311.1"/>
    </source>
</evidence>
<dbReference type="Gene3D" id="2.70.150.10">
    <property type="entry name" value="Calcium-transporting ATPase, cytoplasmic transduction domain A"/>
    <property type="match status" value="1"/>
</dbReference>
<dbReference type="Pfam" id="PF24534">
    <property type="entry name" value="HMA_PCA1"/>
    <property type="match status" value="1"/>
</dbReference>
<keyword evidence="6" id="KW-0067">ATP-binding</keyword>
<dbReference type="GO" id="GO:0005524">
    <property type="term" value="F:ATP binding"/>
    <property type="evidence" value="ECO:0007669"/>
    <property type="project" value="UniProtKB-UniRule"/>
</dbReference>
<dbReference type="InterPro" id="IPR023214">
    <property type="entry name" value="HAD_sf"/>
</dbReference>
<dbReference type="InterPro" id="IPR008250">
    <property type="entry name" value="ATPase_P-typ_transduc_dom_A_sf"/>
</dbReference>
<dbReference type="NCBIfam" id="TIGR01511">
    <property type="entry name" value="ATPase-IB1_Cu"/>
    <property type="match status" value="1"/>
</dbReference>
<sequence length="963" mass="104231">MAAGGCCSSGKCQASSALDVVPQADQQQASVSPHPSSDSTIITENLASDKTEQKMSCCGLSHQSDTEPEEEEQITESRTMPTQPKRPANYKHIILTIEGLKCGCCGDSGISRALEQIPGVQNHHVNVVLARAEFDLDVRATTVGVVRRKLTAVTGYTFKQYFQPDGQVLEILVDDPAEIYQAGRPYGVDFIEREGKSTWTPRIFSGRNSAAPPNSPINSPSPAPKGPRVTNAGVPSLDRRRAGLSQSRHTVRIHYNAKCIGARDVLHYYEQYTQKEIRLAPSAPHPSLAAGLRQTKSACLIFLLAAAFTVPVIFFAWGPVNHSNHTYAHLSLAFASVVQVIAGREFFPGAIRTLIHAHIFDMDSLIALSTSVAYVYSVISYTREIKGKPLETGSFFETSTLLVTLILLGRVVGEFARSRAAKSVSFRSLQADEALLVTESLSPSDPATRFIDARLLQYGDFFKVVPESRIVTDGTVIQGGSEVDESMITGEALPVAKGRESTVHAGTINGSGHLIVALKKLPHENSVSKIATLVENAELTKPKAQAIADRVASWFVPSIIFLALVVFTIWILVEKYRYHRSTSSAAINAFTYAIATFVVSCPCAIGLAVPMVVLIASGVAARLGIIFRDPQKLETARSVTDVVFDKTGTLTDGILTVERIAFHDTTENEVGSLILGLLDGIKHPVSVAAWKWARGQDLLNRLPTQMNSAQSIPGEGIQGTTVHGNHIVRAGNPLWLGIDYLAEKRFSYEHNHTLLCLTVDGVLKAEFFLKSSIRPTAKAAIKNLHDRGIHVHMITGDHDRAAAAVAKDLSIPAYLVKAGLKPAEKQAYVDALQADGKTVMFVGDGTNDAVAIKASAIGVHLNRGSDVAKSAADIVLMNPNLLDVCVLLDISRAAYRRIMLNFVWSFLYNSVAVLLAAGALRVWRIEPKYAGLGELVSVLPVVGVAFSMGWRGYGKKYRGLKGE</sequence>
<feature type="domain" description="HMA" evidence="8">
    <location>
        <begin position="91"/>
        <end position="158"/>
    </location>
</feature>
<feature type="region of interest" description="Disordered" evidence="7">
    <location>
        <begin position="201"/>
        <end position="242"/>
    </location>
</feature>
<dbReference type="NCBIfam" id="TIGR01525">
    <property type="entry name" value="ATPase-IB_hvy"/>
    <property type="match status" value="1"/>
</dbReference>
<feature type="region of interest" description="Disordered" evidence="7">
    <location>
        <begin position="57"/>
        <end position="85"/>
    </location>
</feature>
<dbReference type="InterPro" id="IPR027256">
    <property type="entry name" value="P-typ_ATPase_IB"/>
</dbReference>
<evidence type="ECO:0000256" key="5">
    <source>
        <dbReference type="ARBA" id="ARBA00023136"/>
    </source>
</evidence>
<feature type="compositionally biased region" description="Pro residues" evidence="7">
    <location>
        <begin position="213"/>
        <end position="225"/>
    </location>
</feature>
<dbReference type="GO" id="GO:0019829">
    <property type="term" value="F:ATPase-coupled monoatomic cation transmembrane transporter activity"/>
    <property type="evidence" value="ECO:0007669"/>
    <property type="project" value="InterPro"/>
</dbReference>
<dbReference type="InterPro" id="IPR056236">
    <property type="entry name" value="HMA_PCA1"/>
</dbReference>
<feature type="transmembrane region" description="Helical" evidence="6">
    <location>
        <begin position="593"/>
        <end position="621"/>
    </location>
</feature>
<dbReference type="Proteomes" id="UP000756921">
    <property type="component" value="Unassembled WGS sequence"/>
</dbReference>
<dbReference type="Gene3D" id="3.40.1110.10">
    <property type="entry name" value="Calcium-transporting ATPase, cytoplasmic domain N"/>
    <property type="match status" value="1"/>
</dbReference>
<feature type="compositionally biased region" description="Polar residues" evidence="7">
    <location>
        <begin position="24"/>
        <end position="41"/>
    </location>
</feature>
<evidence type="ECO:0000256" key="7">
    <source>
        <dbReference type="SAM" id="MobiDB-lite"/>
    </source>
</evidence>
<comment type="caution">
    <text evidence="9">The sequence shown here is derived from an EMBL/GenBank/DDBJ whole genome shotgun (WGS) entry which is preliminary data.</text>
</comment>
<dbReference type="GO" id="GO:0046872">
    <property type="term" value="F:metal ion binding"/>
    <property type="evidence" value="ECO:0007669"/>
    <property type="project" value="UniProtKB-KW"/>
</dbReference>
<keyword evidence="2 6" id="KW-0812">Transmembrane</keyword>
<dbReference type="InterPro" id="IPR023299">
    <property type="entry name" value="ATPase_P-typ_cyto_dom_N"/>
</dbReference>
<feature type="transmembrane region" description="Helical" evidence="6">
    <location>
        <begin position="551"/>
        <end position="573"/>
    </location>
</feature>
<evidence type="ECO:0000313" key="10">
    <source>
        <dbReference type="Proteomes" id="UP000756921"/>
    </source>
</evidence>
<evidence type="ECO:0000256" key="6">
    <source>
        <dbReference type="RuleBase" id="RU362081"/>
    </source>
</evidence>
<dbReference type="Pfam" id="PF00702">
    <property type="entry name" value="Hydrolase"/>
    <property type="match status" value="1"/>
</dbReference>
<dbReference type="PRINTS" id="PR00120">
    <property type="entry name" value="HATPASE"/>
</dbReference>
<dbReference type="InterPro" id="IPR059000">
    <property type="entry name" value="ATPase_P-type_domA"/>
</dbReference>
<evidence type="ECO:0000259" key="8">
    <source>
        <dbReference type="PROSITE" id="PS50846"/>
    </source>
</evidence>
<dbReference type="Gene3D" id="3.30.70.100">
    <property type="match status" value="1"/>
</dbReference>
<dbReference type="CDD" id="cd00371">
    <property type="entry name" value="HMA"/>
    <property type="match status" value="1"/>
</dbReference>
<dbReference type="InterPro" id="IPR036163">
    <property type="entry name" value="HMA_dom_sf"/>
</dbReference>
<feature type="transmembrane region" description="Helical" evidence="6">
    <location>
        <begin position="902"/>
        <end position="923"/>
    </location>
</feature>
<evidence type="ECO:0000256" key="4">
    <source>
        <dbReference type="ARBA" id="ARBA00022989"/>
    </source>
</evidence>
<dbReference type="NCBIfam" id="TIGR01494">
    <property type="entry name" value="ATPase_P-type"/>
    <property type="match status" value="2"/>
</dbReference>
<dbReference type="SUPFAM" id="SSF81665">
    <property type="entry name" value="Calcium ATPase, transmembrane domain M"/>
    <property type="match status" value="1"/>
</dbReference>
<dbReference type="PANTHER" id="PTHR46594:SF4">
    <property type="entry name" value="P-TYPE CATION-TRANSPORTING ATPASE"/>
    <property type="match status" value="1"/>
</dbReference>
<dbReference type="OrthoDB" id="432719at2759"/>
<dbReference type="InterPro" id="IPR036412">
    <property type="entry name" value="HAD-like_sf"/>
</dbReference>
<dbReference type="GO" id="GO:0030003">
    <property type="term" value="P:intracellular monoatomic cation homeostasis"/>
    <property type="evidence" value="ECO:0007669"/>
    <property type="project" value="UniProtKB-ARBA"/>
</dbReference>
<feature type="transmembrane region" description="Helical" evidence="6">
    <location>
        <begin position="364"/>
        <end position="382"/>
    </location>
</feature>
<name>A0A9P6KWN4_9PLEO</name>
<proteinExistence type="inferred from homology"/>